<dbReference type="AlphaFoldDB" id="A0A542XVH1"/>
<protein>
    <submittedName>
        <fullName evidence="1">Uncharacterized protein</fullName>
    </submittedName>
</protein>
<accession>A0A542XVH1</accession>
<dbReference type="Proteomes" id="UP000315983">
    <property type="component" value="Unassembled WGS sequence"/>
</dbReference>
<name>A0A542XVH1_SALAC</name>
<dbReference type="EMBL" id="VFOL01000001">
    <property type="protein sequence ID" value="TQL39703.1"/>
    <property type="molecule type" value="Genomic_DNA"/>
</dbReference>
<evidence type="ECO:0000313" key="1">
    <source>
        <dbReference type="EMBL" id="TQL39703.1"/>
    </source>
</evidence>
<comment type="caution">
    <text evidence="1">The sequence shown here is derived from an EMBL/GenBank/DDBJ whole genome shotgun (WGS) entry which is preliminary data.</text>
</comment>
<proteinExistence type="predicted"/>
<organism evidence="1 2">
    <name type="scientific">Salinispora arenicola</name>
    <dbReference type="NCBI Taxonomy" id="168697"/>
    <lineage>
        <taxon>Bacteria</taxon>
        <taxon>Bacillati</taxon>
        <taxon>Actinomycetota</taxon>
        <taxon>Actinomycetes</taxon>
        <taxon>Micromonosporales</taxon>
        <taxon>Micromonosporaceae</taxon>
        <taxon>Salinispora</taxon>
    </lineage>
</organism>
<gene>
    <name evidence="1" type="ORF">FB564_4975</name>
</gene>
<evidence type="ECO:0000313" key="2">
    <source>
        <dbReference type="Proteomes" id="UP000315983"/>
    </source>
</evidence>
<reference evidence="1 2" key="1">
    <citation type="submission" date="2019-06" db="EMBL/GenBank/DDBJ databases">
        <title>Sequencing the genomes of 1000 actinobacteria strains.</title>
        <authorList>
            <person name="Klenk H.-P."/>
        </authorList>
    </citation>
    <scope>NUCLEOTIDE SEQUENCE [LARGE SCALE GENOMIC DNA]</scope>
    <source>
        <strain evidence="1 2">DSM 44819</strain>
    </source>
</reference>
<sequence>MVSGSGTPLIEGIQHLSRGTHEFEVRMDDAAYQNFNLDYFQFDRVRR</sequence>